<proteinExistence type="predicted"/>
<reference evidence="1 2" key="1">
    <citation type="submission" date="2018-08" db="EMBL/GenBank/DDBJ databases">
        <title>Paraburkholderia sp. DHOM06 isolated from forest soil.</title>
        <authorList>
            <person name="Gao Z.-H."/>
            <person name="Qiu L.-H."/>
        </authorList>
    </citation>
    <scope>NUCLEOTIDE SEQUENCE [LARGE SCALE GENOMIC DNA]</scope>
    <source>
        <strain evidence="1 2">DHOM06</strain>
    </source>
</reference>
<dbReference type="Proteomes" id="UP000256838">
    <property type="component" value="Unassembled WGS sequence"/>
</dbReference>
<dbReference type="Gene3D" id="3.30.160.100">
    <property type="entry name" value="Ribosome hibernation promotion factor-like"/>
    <property type="match status" value="1"/>
</dbReference>
<dbReference type="InterPro" id="IPR036567">
    <property type="entry name" value="RHF-like"/>
</dbReference>
<sequence length="101" mass="10907">MGIGMQIAYVGFPGAARIEAEAGVQLLRLMRFAQQVSACRLTVEALEGANGTYYDVWLDIVTPEQERVALPHCSDTEPEAAVRAAFDHAERELGQRGGSDG</sequence>
<comment type="caution">
    <text evidence="1">The sequence shown here is derived from an EMBL/GenBank/DDBJ whole genome shotgun (WGS) entry which is preliminary data.</text>
</comment>
<dbReference type="AlphaFoldDB" id="A0A3D8JX14"/>
<protein>
    <recommendedName>
        <fullName evidence="3">Metal ABC transporter ATPase</fullName>
    </recommendedName>
</protein>
<dbReference type="EMBL" id="QRGA01000009">
    <property type="protein sequence ID" value="RDU97589.1"/>
    <property type="molecule type" value="Genomic_DNA"/>
</dbReference>
<evidence type="ECO:0000313" key="1">
    <source>
        <dbReference type="EMBL" id="RDU97589.1"/>
    </source>
</evidence>
<dbReference type="OrthoDB" id="9132248at2"/>
<accession>A0A3D8JX14</accession>
<name>A0A3D8JX14_9BURK</name>
<organism evidence="1 2">
    <name type="scientific">Trinickia dinghuensis</name>
    <dbReference type="NCBI Taxonomy" id="2291023"/>
    <lineage>
        <taxon>Bacteria</taxon>
        <taxon>Pseudomonadati</taxon>
        <taxon>Pseudomonadota</taxon>
        <taxon>Betaproteobacteria</taxon>
        <taxon>Burkholderiales</taxon>
        <taxon>Burkholderiaceae</taxon>
        <taxon>Trinickia</taxon>
    </lineage>
</organism>
<evidence type="ECO:0000313" key="2">
    <source>
        <dbReference type="Proteomes" id="UP000256838"/>
    </source>
</evidence>
<gene>
    <name evidence="1" type="ORF">DWV00_17070</name>
</gene>
<dbReference type="RefSeq" id="WP_115534777.1">
    <property type="nucleotide sequence ID" value="NZ_QRGA01000009.1"/>
</dbReference>
<keyword evidence="2" id="KW-1185">Reference proteome</keyword>
<evidence type="ECO:0008006" key="3">
    <source>
        <dbReference type="Google" id="ProtNLM"/>
    </source>
</evidence>